<evidence type="ECO:0000256" key="2">
    <source>
        <dbReference type="ARBA" id="ARBA00001933"/>
    </source>
</evidence>
<evidence type="ECO:0000256" key="8">
    <source>
        <dbReference type="ARBA" id="ARBA00022533"/>
    </source>
</evidence>
<dbReference type="PANTHER" id="PTHR48078">
    <property type="entry name" value="THREONINE DEHYDRATASE, MITOCHONDRIAL-RELATED"/>
    <property type="match status" value="1"/>
</dbReference>
<dbReference type="InterPro" id="IPR050147">
    <property type="entry name" value="Ser/Thr_Dehydratase"/>
</dbReference>
<evidence type="ECO:0000256" key="6">
    <source>
        <dbReference type="ARBA" id="ARBA00012096"/>
    </source>
</evidence>
<dbReference type="SUPFAM" id="SSF53686">
    <property type="entry name" value="Tryptophan synthase beta subunit-like PLP-dependent enzymes"/>
    <property type="match status" value="1"/>
</dbReference>
<dbReference type="Pfam" id="PF00291">
    <property type="entry name" value="PALP"/>
    <property type="match status" value="1"/>
</dbReference>
<keyword evidence="9 12" id="KW-0663">Pyridoxal phosphate</keyword>
<proteinExistence type="inferred from homology"/>
<comment type="caution">
    <text evidence="14">The sequence shown here is derived from an EMBL/GenBank/DDBJ whole genome shotgun (WGS) entry which is preliminary data.</text>
</comment>
<keyword evidence="8" id="KW-0021">Allosteric enzyme</keyword>
<keyword evidence="15" id="KW-1185">Reference proteome</keyword>
<feature type="domain" description="Tryptophan synthase beta chain-like PALP" evidence="13">
    <location>
        <begin position="5"/>
        <end position="289"/>
    </location>
</feature>
<dbReference type="InterPro" id="IPR036052">
    <property type="entry name" value="TrpB-like_PALP_sf"/>
</dbReference>
<comment type="similarity">
    <text evidence="4 12">Belongs to the serine/threonine dehydratase family.</text>
</comment>
<comment type="cofactor">
    <cofactor evidence="2 12">
        <name>pyridoxal 5'-phosphate</name>
        <dbReference type="ChEBI" id="CHEBI:597326"/>
    </cofactor>
</comment>
<sequence>MKSAKRTPLKQSSTLNALCGANVYLKLENLQKTGSFKIRGAANKVHRLTGAEGERGVIAASAGNHAQGVAYSASKRGISAVIFMPQTAPQAKVEAVAAYGAQVVLTGQTYQEAFLAACEHQKESGRYFIHAFDDVDVIAGQGTVALEMIQQQPELDVVVIPVGGGGLIAGMSACIKALKPSIRVIGVQAAGAAASYNRFKHKFPYSLVNAASIADGIAVKEPGSLTYPHIEKFVDDMVTVTEEEIAAAIVFMAEREKMLTEGAGAVSLAAVLHKPHLQKHKKIGAVISGGNLDIDTMLACRRLNAAFKRSKKIV</sequence>
<dbReference type="CDD" id="cd01562">
    <property type="entry name" value="Thr-dehyd"/>
    <property type="match status" value="1"/>
</dbReference>
<evidence type="ECO:0000313" key="14">
    <source>
        <dbReference type="EMBL" id="MFC7371276.1"/>
    </source>
</evidence>
<dbReference type="EC" id="4.3.1.19" evidence="6 12"/>
<dbReference type="GO" id="GO:0004794">
    <property type="term" value="F:threonine deaminase activity"/>
    <property type="evidence" value="ECO:0007669"/>
    <property type="project" value="UniProtKB-EC"/>
</dbReference>
<evidence type="ECO:0000313" key="15">
    <source>
        <dbReference type="Proteomes" id="UP001596549"/>
    </source>
</evidence>
<dbReference type="InterPro" id="IPR001926">
    <property type="entry name" value="TrpB-like_PALP"/>
</dbReference>
<reference evidence="15" key="1">
    <citation type="journal article" date="2019" name="Int. J. Syst. Evol. Microbiol.">
        <title>The Global Catalogue of Microorganisms (GCM) 10K type strain sequencing project: providing services to taxonomists for standard genome sequencing and annotation.</title>
        <authorList>
            <consortium name="The Broad Institute Genomics Platform"/>
            <consortium name="The Broad Institute Genome Sequencing Center for Infectious Disease"/>
            <person name="Wu L."/>
            <person name="Ma J."/>
        </authorList>
    </citation>
    <scope>NUCLEOTIDE SEQUENCE [LARGE SCALE GENOMIC DNA]</scope>
    <source>
        <strain evidence="15">NBRC 106396</strain>
    </source>
</reference>
<gene>
    <name evidence="14" type="primary">ilvA</name>
    <name evidence="14" type="ORF">ACFQPF_06275</name>
</gene>
<evidence type="ECO:0000256" key="12">
    <source>
        <dbReference type="RuleBase" id="RU363083"/>
    </source>
</evidence>
<evidence type="ECO:0000256" key="9">
    <source>
        <dbReference type="ARBA" id="ARBA00022898"/>
    </source>
</evidence>
<evidence type="ECO:0000256" key="11">
    <source>
        <dbReference type="ARBA" id="ARBA00025527"/>
    </source>
</evidence>
<dbReference type="InterPro" id="IPR005789">
    <property type="entry name" value="Thr_deHydtase_catblc"/>
</dbReference>
<comment type="function">
    <text evidence="11 12">Catalyzes the anaerobic formation of alpha-ketobutyrate and ammonia from threonine in a two-step reaction. The first step involved a dehydration of threonine and a production of enamine intermediates (aminocrotonate), which tautomerizes to its imine form (iminobutyrate). Both intermediates are unstable and short-lived. The second step is the nonenzymatic hydrolysis of the enamine/imine intermediates to form 2-ketobutyrate and free ammonia. In the low water environment of the cell, the second step is accelerated by RidA.</text>
</comment>
<evidence type="ECO:0000259" key="13">
    <source>
        <dbReference type="Pfam" id="PF00291"/>
    </source>
</evidence>
<comment type="pathway">
    <text evidence="3 12">Amino-acid degradation; L-threonine degradation via propanoate pathway; propanoate from L-threonine: step 1/4.</text>
</comment>
<evidence type="ECO:0000256" key="1">
    <source>
        <dbReference type="ARBA" id="ARBA00001274"/>
    </source>
</evidence>
<evidence type="ECO:0000256" key="10">
    <source>
        <dbReference type="ARBA" id="ARBA00023239"/>
    </source>
</evidence>
<evidence type="ECO:0000256" key="7">
    <source>
        <dbReference type="ARBA" id="ARBA00022248"/>
    </source>
</evidence>
<organism evidence="14 15">
    <name type="scientific">Fictibacillus iocasae</name>
    <dbReference type="NCBI Taxonomy" id="2715437"/>
    <lineage>
        <taxon>Bacteria</taxon>
        <taxon>Bacillati</taxon>
        <taxon>Bacillota</taxon>
        <taxon>Bacilli</taxon>
        <taxon>Bacillales</taxon>
        <taxon>Fictibacillaceae</taxon>
        <taxon>Fictibacillus</taxon>
    </lineage>
</organism>
<name>A0ABW2NP47_9BACL</name>
<protein>
    <recommendedName>
        <fullName evidence="7 12">L-threonine dehydratase catabolic TdcB</fullName>
        <ecNumber evidence="6 12">4.3.1.19</ecNumber>
    </recommendedName>
    <alternativeName>
        <fullName evidence="12">Threonine deaminase</fullName>
    </alternativeName>
</protein>
<dbReference type="PANTHER" id="PTHR48078:SF6">
    <property type="entry name" value="L-THREONINE DEHYDRATASE CATABOLIC TDCB"/>
    <property type="match status" value="1"/>
</dbReference>
<keyword evidence="10 12" id="KW-0456">Lyase</keyword>
<accession>A0ABW2NP47</accession>
<comment type="subunit">
    <text evidence="5 12">In the native structure, TdcB is in a dimeric form, whereas in the TdcB-AMP complex, it exists in a tetrameric form (dimer of dimers).</text>
</comment>
<dbReference type="EMBL" id="JBHTCP010000012">
    <property type="protein sequence ID" value="MFC7371276.1"/>
    <property type="molecule type" value="Genomic_DNA"/>
</dbReference>
<evidence type="ECO:0000256" key="3">
    <source>
        <dbReference type="ARBA" id="ARBA00004958"/>
    </source>
</evidence>
<dbReference type="InterPro" id="IPR000634">
    <property type="entry name" value="Ser/Thr_deHydtase_PyrdxlP-BS"/>
</dbReference>
<dbReference type="PROSITE" id="PS00165">
    <property type="entry name" value="DEHYDRATASE_SER_THR"/>
    <property type="match status" value="1"/>
</dbReference>
<dbReference type="NCBIfam" id="TIGR01127">
    <property type="entry name" value="ilvA_1Cterm"/>
    <property type="match status" value="1"/>
</dbReference>
<keyword evidence="12" id="KW-0547">Nucleotide-binding</keyword>
<evidence type="ECO:0000256" key="4">
    <source>
        <dbReference type="ARBA" id="ARBA00010869"/>
    </source>
</evidence>
<evidence type="ECO:0000256" key="5">
    <source>
        <dbReference type="ARBA" id="ARBA00011447"/>
    </source>
</evidence>
<dbReference type="RefSeq" id="WP_379747691.1">
    <property type="nucleotide sequence ID" value="NZ_JBHTCP010000012.1"/>
</dbReference>
<dbReference type="Gene3D" id="3.40.50.1100">
    <property type="match status" value="2"/>
</dbReference>
<comment type="catalytic activity">
    <reaction evidence="1 12">
        <text>L-threonine = 2-oxobutanoate + NH4(+)</text>
        <dbReference type="Rhea" id="RHEA:22108"/>
        <dbReference type="ChEBI" id="CHEBI:16763"/>
        <dbReference type="ChEBI" id="CHEBI:28938"/>
        <dbReference type="ChEBI" id="CHEBI:57926"/>
        <dbReference type="EC" id="4.3.1.19"/>
    </reaction>
</comment>
<dbReference type="Proteomes" id="UP001596549">
    <property type="component" value="Unassembled WGS sequence"/>
</dbReference>